<comment type="caution">
    <text evidence="1">The sequence shown here is derived from an EMBL/GenBank/DDBJ whole genome shotgun (WGS) entry which is preliminary data.</text>
</comment>
<proteinExistence type="predicted"/>
<gene>
    <name evidence="1" type="ORF">C7K55_03110</name>
</gene>
<name>A0A2P7N0I0_9CYAN</name>
<dbReference type="EMBL" id="PXXO01000002">
    <property type="protein sequence ID" value="PSJ06956.1"/>
    <property type="molecule type" value="Genomic_DNA"/>
</dbReference>
<protein>
    <submittedName>
        <fullName evidence="1">Uncharacterized protein</fullName>
    </submittedName>
</protein>
<sequence length="68" mass="7958">MNDTWNDPLIEQLASESREFDGTGRDPERNCWLAVHRYVHGVLPSEYDIREVPEELYLAVLAARRDQN</sequence>
<dbReference type="Proteomes" id="UP000243002">
    <property type="component" value="Unassembled WGS sequence"/>
</dbReference>
<keyword evidence="2" id="KW-1185">Reference proteome</keyword>
<accession>A0A2P7N0I0</accession>
<reference evidence="1 2" key="1">
    <citation type="journal article" date="2018" name="Environ. Microbiol.">
        <title>Ecological and genomic features of two widespread freshwater picocyanobacteria.</title>
        <authorList>
            <person name="Cabello-Yeves P.J."/>
            <person name="Picazo A."/>
            <person name="Camacho A."/>
            <person name="Callieri C."/>
            <person name="Rosselli R."/>
            <person name="Roda-Garcia J.J."/>
            <person name="Coutinho F.H."/>
            <person name="Rodriguez-Valera F."/>
        </authorList>
    </citation>
    <scope>NUCLEOTIDE SEQUENCE [LARGE SCALE GENOMIC DNA]</scope>
    <source>
        <strain evidence="1 2">Tous</strain>
    </source>
</reference>
<dbReference type="RefSeq" id="WP_106501930.1">
    <property type="nucleotide sequence ID" value="NZ_PXXO01000002.1"/>
</dbReference>
<evidence type="ECO:0000313" key="1">
    <source>
        <dbReference type="EMBL" id="PSJ06956.1"/>
    </source>
</evidence>
<evidence type="ECO:0000313" key="2">
    <source>
        <dbReference type="Proteomes" id="UP000243002"/>
    </source>
</evidence>
<dbReference type="OrthoDB" id="541272at2"/>
<dbReference type="AlphaFoldDB" id="A0A2P7N0I0"/>
<organism evidence="1 2">
    <name type="scientific">Cyanobium usitatum str. Tous</name>
    <dbReference type="NCBI Taxonomy" id="2116684"/>
    <lineage>
        <taxon>Bacteria</taxon>
        <taxon>Bacillati</taxon>
        <taxon>Cyanobacteriota</taxon>
        <taxon>Cyanophyceae</taxon>
        <taxon>Synechococcales</taxon>
        <taxon>Prochlorococcaceae</taxon>
        <taxon>Cyanobium</taxon>
    </lineage>
</organism>